<dbReference type="Proteomes" id="UP001600424">
    <property type="component" value="Unassembled WGS sequence"/>
</dbReference>
<protein>
    <recommendedName>
        <fullName evidence="1">non-specific serine/threonine protein kinase</fullName>
        <ecNumber evidence="1">2.7.11.1</ecNumber>
    </recommendedName>
</protein>
<evidence type="ECO:0000313" key="11">
    <source>
        <dbReference type="Proteomes" id="UP001600424"/>
    </source>
</evidence>
<name>A0ABW6IN32_STRWE</name>
<dbReference type="Gene3D" id="1.10.510.10">
    <property type="entry name" value="Transferase(Phosphotransferase) domain 1"/>
    <property type="match status" value="1"/>
</dbReference>
<dbReference type="InterPro" id="IPR000719">
    <property type="entry name" value="Prot_kinase_dom"/>
</dbReference>
<dbReference type="PROSITE" id="PS00108">
    <property type="entry name" value="PROTEIN_KINASE_ST"/>
    <property type="match status" value="1"/>
</dbReference>
<dbReference type="PROSITE" id="PS50011">
    <property type="entry name" value="PROTEIN_KINASE_DOM"/>
    <property type="match status" value="1"/>
</dbReference>
<evidence type="ECO:0000256" key="1">
    <source>
        <dbReference type="ARBA" id="ARBA00012513"/>
    </source>
</evidence>
<comment type="caution">
    <text evidence="10">The sequence shown here is derived from an EMBL/GenBank/DDBJ whole genome shotgun (WGS) entry which is preliminary data.</text>
</comment>
<dbReference type="InterPro" id="IPR008271">
    <property type="entry name" value="Ser/Thr_kinase_AS"/>
</dbReference>
<keyword evidence="8" id="KW-0812">Transmembrane</keyword>
<keyword evidence="4" id="KW-0547">Nucleotide-binding</keyword>
<proteinExistence type="predicted"/>
<dbReference type="CDD" id="cd14014">
    <property type="entry name" value="STKc_PknB_like"/>
    <property type="match status" value="1"/>
</dbReference>
<feature type="region of interest" description="Disordered" evidence="7">
    <location>
        <begin position="333"/>
        <end position="366"/>
    </location>
</feature>
<organism evidence="10 11">
    <name type="scientific">Streptomyces wedmorensis</name>
    <dbReference type="NCBI Taxonomy" id="43759"/>
    <lineage>
        <taxon>Bacteria</taxon>
        <taxon>Bacillati</taxon>
        <taxon>Actinomycetota</taxon>
        <taxon>Actinomycetes</taxon>
        <taxon>Kitasatosporales</taxon>
        <taxon>Streptomycetaceae</taxon>
        <taxon>Streptomyces</taxon>
    </lineage>
</organism>
<keyword evidence="5 10" id="KW-0418">Kinase</keyword>
<dbReference type="Pfam" id="PF00069">
    <property type="entry name" value="Pkinase"/>
    <property type="match status" value="1"/>
</dbReference>
<dbReference type="Gene3D" id="3.30.200.20">
    <property type="entry name" value="Phosphorylase Kinase, domain 1"/>
    <property type="match status" value="1"/>
</dbReference>
<keyword evidence="2" id="KW-0723">Serine/threonine-protein kinase</keyword>
<evidence type="ECO:0000256" key="7">
    <source>
        <dbReference type="SAM" id="MobiDB-lite"/>
    </source>
</evidence>
<evidence type="ECO:0000313" key="10">
    <source>
        <dbReference type="EMBL" id="MFE5979001.1"/>
    </source>
</evidence>
<accession>A0ABW6IN32</accession>
<dbReference type="InterPro" id="IPR011009">
    <property type="entry name" value="Kinase-like_dom_sf"/>
</dbReference>
<keyword evidence="11" id="KW-1185">Reference proteome</keyword>
<dbReference type="PANTHER" id="PTHR43289">
    <property type="entry name" value="MITOGEN-ACTIVATED PROTEIN KINASE KINASE KINASE 20-RELATED"/>
    <property type="match status" value="1"/>
</dbReference>
<dbReference type="SUPFAM" id="SSF56112">
    <property type="entry name" value="Protein kinase-like (PK-like)"/>
    <property type="match status" value="1"/>
</dbReference>
<dbReference type="EMBL" id="JBHTRV010000003">
    <property type="protein sequence ID" value="MFE5979001.1"/>
    <property type="molecule type" value="Genomic_DNA"/>
</dbReference>
<feature type="domain" description="Protein kinase" evidence="9">
    <location>
        <begin position="11"/>
        <end position="289"/>
    </location>
</feature>
<feature type="region of interest" description="Disordered" evidence="7">
    <location>
        <begin position="259"/>
        <end position="279"/>
    </location>
</feature>
<evidence type="ECO:0000259" key="9">
    <source>
        <dbReference type="PROSITE" id="PS50011"/>
    </source>
</evidence>
<feature type="transmembrane region" description="Helical" evidence="8">
    <location>
        <begin position="306"/>
        <end position="328"/>
    </location>
</feature>
<gene>
    <name evidence="10" type="ORF">ACFQ63_04745</name>
</gene>
<dbReference type="EC" id="2.7.11.1" evidence="1"/>
<keyword evidence="3 10" id="KW-0808">Transferase</keyword>
<keyword evidence="8" id="KW-1133">Transmembrane helix</keyword>
<feature type="compositionally biased region" description="Pro residues" evidence="7">
    <location>
        <begin position="261"/>
        <end position="271"/>
    </location>
</feature>
<keyword evidence="6" id="KW-0067">ATP-binding</keyword>
<dbReference type="RefSeq" id="WP_386250606.1">
    <property type="nucleotide sequence ID" value="NZ_JBHTRV010000003.1"/>
</dbReference>
<evidence type="ECO:0000256" key="3">
    <source>
        <dbReference type="ARBA" id="ARBA00022679"/>
    </source>
</evidence>
<evidence type="ECO:0000256" key="5">
    <source>
        <dbReference type="ARBA" id="ARBA00022777"/>
    </source>
</evidence>
<evidence type="ECO:0000256" key="8">
    <source>
        <dbReference type="SAM" id="Phobius"/>
    </source>
</evidence>
<evidence type="ECO:0000256" key="2">
    <source>
        <dbReference type="ARBA" id="ARBA00022527"/>
    </source>
</evidence>
<evidence type="ECO:0000256" key="4">
    <source>
        <dbReference type="ARBA" id="ARBA00022741"/>
    </source>
</evidence>
<dbReference type="PANTHER" id="PTHR43289:SF6">
    <property type="entry name" value="SERINE_THREONINE-PROTEIN KINASE NEKL-3"/>
    <property type="match status" value="1"/>
</dbReference>
<dbReference type="SMART" id="SM00220">
    <property type="entry name" value="S_TKc"/>
    <property type="match status" value="1"/>
</dbReference>
<evidence type="ECO:0000256" key="6">
    <source>
        <dbReference type="ARBA" id="ARBA00022840"/>
    </source>
</evidence>
<dbReference type="GO" id="GO:0004674">
    <property type="term" value="F:protein serine/threonine kinase activity"/>
    <property type="evidence" value="ECO:0007669"/>
    <property type="project" value="UniProtKB-EC"/>
</dbReference>
<sequence length="407" mass="42166">MEAGGMLAGRYRLVAPVARGAQGAVWRAVDTHGGTEVAVKVSGSADLESLLRLVCEQSVRLGHPHVLTPVDWFVREGEAWLVLPLVRGGTLAGLLADYGELPVEAGLLIAQQLMEALAAVHGAGLVHRDVKPSNLLLAASGPGRPCLYLSDFGLARVLPHLRLTSTRFVAGTPDYLAPEVRAGSGGGPEQDVYAAGLVLRELGAPAALVAAMTADAPGDRPTAREARDELARRRAASGPERWPVLWDGEPFLIPDQFTDEPLPPVEPPRPAAPASTPSVPAAPAFAPAFAQAAAPPAVRRRRGRMALGAAVLGAVALTAAAMTAFAALTSEAGAGGTPAGSSPTPVRTVPPHAEEGPPDPSGPAVFAPCAPEEALAVSFSPEGYLLVCDHVPATARYEWTPQFSEEY</sequence>
<keyword evidence="8" id="KW-0472">Membrane</keyword>
<reference evidence="10 11" key="1">
    <citation type="submission" date="2024-09" db="EMBL/GenBank/DDBJ databases">
        <title>The Natural Products Discovery Center: Release of the First 8490 Sequenced Strains for Exploring Actinobacteria Biosynthetic Diversity.</title>
        <authorList>
            <person name="Kalkreuter E."/>
            <person name="Kautsar S.A."/>
            <person name="Yang D."/>
            <person name="Bader C.D."/>
            <person name="Teijaro C.N."/>
            <person name="Fluegel L."/>
            <person name="Davis C.M."/>
            <person name="Simpson J.R."/>
            <person name="Lauterbach L."/>
            <person name="Steele A.D."/>
            <person name="Gui C."/>
            <person name="Meng S."/>
            <person name="Li G."/>
            <person name="Viehrig K."/>
            <person name="Ye F."/>
            <person name="Su P."/>
            <person name="Kiefer A.F."/>
            <person name="Nichols A."/>
            <person name="Cepeda A.J."/>
            <person name="Yan W."/>
            <person name="Fan B."/>
            <person name="Jiang Y."/>
            <person name="Adhikari A."/>
            <person name="Zheng C.-J."/>
            <person name="Schuster L."/>
            <person name="Cowan T.M."/>
            <person name="Smanski M.J."/>
            <person name="Chevrette M.G."/>
            <person name="De Carvalho L.P.S."/>
            <person name="Shen B."/>
        </authorList>
    </citation>
    <scope>NUCLEOTIDE SEQUENCE [LARGE SCALE GENOMIC DNA]</scope>
    <source>
        <strain evidence="10 11">NPDC056472</strain>
    </source>
</reference>